<dbReference type="eggNOG" id="COG0438">
    <property type="taxonomic scope" value="Bacteria"/>
</dbReference>
<dbReference type="OrthoDB" id="7560678at2"/>
<dbReference type="AlphaFoldDB" id="D0MF24"/>
<name>D0MF24_RHOM4</name>
<protein>
    <submittedName>
        <fullName evidence="1">Glycosyl transferase group 1</fullName>
    </submittedName>
</protein>
<dbReference type="STRING" id="518766.Rmar_0574"/>
<evidence type="ECO:0000313" key="1">
    <source>
        <dbReference type="EMBL" id="ACY47474.1"/>
    </source>
</evidence>
<organism evidence="1 2">
    <name type="scientific">Rhodothermus marinus (strain ATCC 43812 / DSM 4252 / R-10)</name>
    <name type="common">Rhodothermus obamensis</name>
    <dbReference type="NCBI Taxonomy" id="518766"/>
    <lineage>
        <taxon>Bacteria</taxon>
        <taxon>Pseudomonadati</taxon>
        <taxon>Rhodothermota</taxon>
        <taxon>Rhodothermia</taxon>
        <taxon>Rhodothermales</taxon>
        <taxon>Rhodothermaceae</taxon>
        <taxon>Rhodothermus</taxon>
    </lineage>
</organism>
<evidence type="ECO:0000313" key="2">
    <source>
        <dbReference type="Proteomes" id="UP000002221"/>
    </source>
</evidence>
<dbReference type="Gene3D" id="3.40.50.2000">
    <property type="entry name" value="Glycogen Phosphorylase B"/>
    <property type="match status" value="2"/>
</dbReference>
<dbReference type="KEGG" id="rmr:Rmar_0574"/>
<dbReference type="PANTHER" id="PTHR12526">
    <property type="entry name" value="GLYCOSYLTRANSFERASE"/>
    <property type="match status" value="1"/>
</dbReference>
<dbReference type="Pfam" id="PF13692">
    <property type="entry name" value="Glyco_trans_1_4"/>
    <property type="match status" value="1"/>
</dbReference>
<dbReference type="Proteomes" id="UP000002221">
    <property type="component" value="Chromosome"/>
</dbReference>
<dbReference type="PANTHER" id="PTHR12526:SF636">
    <property type="entry name" value="BLL3647 PROTEIN"/>
    <property type="match status" value="1"/>
</dbReference>
<keyword evidence="2" id="KW-1185">Reference proteome</keyword>
<dbReference type="RefSeq" id="WP_012843086.1">
    <property type="nucleotide sequence ID" value="NC_013501.1"/>
</dbReference>
<keyword evidence="1" id="KW-0808">Transferase</keyword>
<sequence>MKPRLLFIYLHPSPFVLDDLAVLEAHYEVHPFHFDVQRVRTPGGMLRMLRAQRTWLRRELPEAALVLGWFVDYHMVLPVRMARRRKIPVAVVLGGFDSRCLPELSDGVFCSRWRAPLARYVYRNASLLLPVVASLMEMPATPWTGNRPQGVRAWVPGLSTPFRVVPTGYDPEQWPPGPAERPPVVRTVAFVGSERVLHCKGIDLLLAAAAHLPEVQFEVVGVTPEMQRIVRERYAPSPNVRLREPVPRTALPAIYGETSVYAQLSRAEGLPNALCEAMLCGCVPVGSPVFGIPEAIGDAGFIVERPEVGAVVDALRRALQCDARWRTRARARILQLYPKARRIRELIASLEALRQIRNG</sequence>
<dbReference type="CAZy" id="GT4">
    <property type="family name" value="Glycosyltransferase Family 4"/>
</dbReference>
<gene>
    <name evidence="1" type="ordered locus">Rmar_0574</name>
</gene>
<accession>D0MF24</accession>
<proteinExistence type="predicted"/>
<reference evidence="1 2" key="1">
    <citation type="journal article" date="2009" name="Stand. Genomic Sci.">
        <title>Complete genome sequence of Rhodothermus marinus type strain (R-10).</title>
        <authorList>
            <person name="Nolan M."/>
            <person name="Tindall B.J."/>
            <person name="Pomrenke H."/>
            <person name="Lapidus A."/>
            <person name="Copeland A."/>
            <person name="Glavina Del Rio T."/>
            <person name="Lucas S."/>
            <person name="Chen F."/>
            <person name="Tice H."/>
            <person name="Cheng J.F."/>
            <person name="Saunders E."/>
            <person name="Han C."/>
            <person name="Bruce D."/>
            <person name="Goodwin L."/>
            <person name="Chain P."/>
            <person name="Pitluck S."/>
            <person name="Ovchinikova G."/>
            <person name="Pati A."/>
            <person name="Ivanova N."/>
            <person name="Mavromatis K."/>
            <person name="Chen A."/>
            <person name="Palaniappan K."/>
            <person name="Land M."/>
            <person name="Hauser L."/>
            <person name="Chang Y.J."/>
            <person name="Jeffries C.D."/>
            <person name="Brettin T."/>
            <person name="Goker M."/>
            <person name="Bristow J."/>
            <person name="Eisen J.A."/>
            <person name="Markowitz V."/>
            <person name="Hugenholtz P."/>
            <person name="Kyrpides N.C."/>
            <person name="Klenk H.P."/>
            <person name="Detter J.C."/>
        </authorList>
    </citation>
    <scope>NUCLEOTIDE SEQUENCE [LARGE SCALE GENOMIC DNA]</scope>
    <source>
        <strain evidence="2">ATCC 43812 / DSM 4252 / R-10</strain>
    </source>
</reference>
<dbReference type="CDD" id="cd03801">
    <property type="entry name" value="GT4_PimA-like"/>
    <property type="match status" value="1"/>
</dbReference>
<dbReference type="SUPFAM" id="SSF53756">
    <property type="entry name" value="UDP-Glycosyltransferase/glycogen phosphorylase"/>
    <property type="match status" value="1"/>
</dbReference>
<dbReference type="EMBL" id="CP001807">
    <property type="protein sequence ID" value="ACY47474.1"/>
    <property type="molecule type" value="Genomic_DNA"/>
</dbReference>
<dbReference type="HOGENOM" id="CLU_066000_0_0_10"/>
<dbReference type="GO" id="GO:0016757">
    <property type="term" value="F:glycosyltransferase activity"/>
    <property type="evidence" value="ECO:0007669"/>
    <property type="project" value="TreeGrafter"/>
</dbReference>